<organism evidence="2 3">
    <name type="scientific">Tilletia indica</name>
    <dbReference type="NCBI Taxonomy" id="43049"/>
    <lineage>
        <taxon>Eukaryota</taxon>
        <taxon>Fungi</taxon>
        <taxon>Dikarya</taxon>
        <taxon>Basidiomycota</taxon>
        <taxon>Ustilaginomycotina</taxon>
        <taxon>Exobasidiomycetes</taxon>
        <taxon>Tilletiales</taxon>
        <taxon>Tilletiaceae</taxon>
        <taxon>Tilletia</taxon>
    </lineage>
</organism>
<feature type="compositionally biased region" description="Low complexity" evidence="1">
    <location>
        <begin position="92"/>
        <end position="101"/>
    </location>
</feature>
<feature type="region of interest" description="Disordered" evidence="1">
    <location>
        <begin position="49"/>
        <end position="173"/>
    </location>
</feature>
<feature type="compositionally biased region" description="Basic and acidic residues" evidence="1">
    <location>
        <begin position="154"/>
        <end position="173"/>
    </location>
</feature>
<evidence type="ECO:0000313" key="3">
    <source>
        <dbReference type="Proteomes" id="UP000077521"/>
    </source>
</evidence>
<sequence>MAPLPSFLVRLASAFAAEHITQRLVASPAFNRMIARMLHEADHLPHRINGRPVPPWNPPVGSQFDLPQSDHGEPHDEPDPFAKKQAGAQRPTASSASTSTSQDFDSAAGGFRPRSKLRSIYGDEARRSAPADQTHTDRSSASPSSSRPPPEESQSERLARELRELQDQLRGKS</sequence>
<dbReference type="AlphaFoldDB" id="A0A177TGG1"/>
<gene>
    <name evidence="2" type="ORF">A4X13_0g2060</name>
</gene>
<dbReference type="EMBL" id="LWDF02000092">
    <property type="protein sequence ID" value="KAE8257881.1"/>
    <property type="molecule type" value="Genomic_DNA"/>
</dbReference>
<reference evidence="2" key="1">
    <citation type="submission" date="2016-04" db="EMBL/GenBank/DDBJ databases">
        <authorList>
            <person name="Nguyen H.D."/>
            <person name="Samba Siva P."/>
            <person name="Cullis J."/>
            <person name="Levesque C.A."/>
            <person name="Hambleton S."/>
        </authorList>
    </citation>
    <scope>NUCLEOTIDE SEQUENCE</scope>
    <source>
        <strain evidence="2">DAOMC 236416</strain>
    </source>
</reference>
<evidence type="ECO:0000256" key="1">
    <source>
        <dbReference type="SAM" id="MobiDB-lite"/>
    </source>
</evidence>
<feature type="compositionally biased region" description="Basic and acidic residues" evidence="1">
    <location>
        <begin position="121"/>
        <end position="138"/>
    </location>
</feature>
<name>A0A177TGG1_9BASI</name>
<dbReference type="OrthoDB" id="3357587at2759"/>
<proteinExistence type="predicted"/>
<protein>
    <submittedName>
        <fullName evidence="2">Uncharacterized protein</fullName>
    </submittedName>
</protein>
<accession>A0A177TGG1</accession>
<comment type="caution">
    <text evidence="2">The sequence shown here is derived from an EMBL/GenBank/DDBJ whole genome shotgun (WGS) entry which is preliminary data.</text>
</comment>
<keyword evidence="3" id="KW-1185">Reference proteome</keyword>
<dbReference type="Proteomes" id="UP000077521">
    <property type="component" value="Unassembled WGS sequence"/>
</dbReference>
<reference evidence="2" key="2">
    <citation type="journal article" date="2019" name="IMA Fungus">
        <title>Genome sequencing and comparison of five Tilletia species to identify candidate genes for the detection of regulated species infecting wheat.</title>
        <authorList>
            <person name="Nguyen H.D.T."/>
            <person name="Sultana T."/>
            <person name="Kesanakurti P."/>
            <person name="Hambleton S."/>
        </authorList>
    </citation>
    <scope>NUCLEOTIDE SEQUENCE</scope>
    <source>
        <strain evidence="2">DAOMC 236416</strain>
    </source>
</reference>
<feature type="compositionally biased region" description="Basic and acidic residues" evidence="1">
    <location>
        <begin position="68"/>
        <end position="82"/>
    </location>
</feature>
<evidence type="ECO:0000313" key="2">
    <source>
        <dbReference type="EMBL" id="KAE8257881.1"/>
    </source>
</evidence>